<dbReference type="InterPro" id="IPR036318">
    <property type="entry name" value="FAD-bd_PCMH-like_sf"/>
</dbReference>
<keyword evidence="16 20" id="KW-0131">Cell cycle</keyword>
<dbReference type="PANTHER" id="PTHR21071">
    <property type="entry name" value="UDP-N-ACETYLENOLPYRUVOYLGLUCOSAMINE REDUCTASE"/>
    <property type="match status" value="1"/>
</dbReference>
<dbReference type="PANTHER" id="PTHR21071:SF4">
    <property type="entry name" value="UDP-N-ACETYLENOLPYRUVOYLGLUCOSAMINE REDUCTASE"/>
    <property type="match status" value="1"/>
</dbReference>
<comment type="subcellular location">
    <subcellularLocation>
        <location evidence="3 20">Cytoplasm</location>
    </subcellularLocation>
</comment>
<reference evidence="22 23" key="1">
    <citation type="submission" date="2022-03" db="EMBL/GenBank/DDBJ databases">
        <title>Genomic Encyclopedia of Type Strains, Phase III (KMG-III): the genomes of soil and plant-associated and newly described type strains.</title>
        <authorList>
            <person name="Whitman W."/>
        </authorList>
    </citation>
    <scope>NUCLEOTIDE SEQUENCE [LARGE SCALE GENOMIC DNA]</scope>
    <source>
        <strain evidence="22 23">BSker1</strain>
    </source>
</reference>
<keyword evidence="11 20" id="KW-0274">FAD</keyword>
<dbReference type="InterPro" id="IPR011601">
    <property type="entry name" value="MurB_C"/>
</dbReference>
<dbReference type="InterPro" id="IPR016169">
    <property type="entry name" value="FAD-bd_PCMH_sub2"/>
</dbReference>
<dbReference type="NCBIfam" id="NF010478">
    <property type="entry name" value="PRK13903.1"/>
    <property type="match status" value="1"/>
</dbReference>
<keyword evidence="8 20" id="KW-0963">Cytoplasm</keyword>
<keyword evidence="17 20" id="KW-0961">Cell wall biogenesis/degradation</keyword>
<evidence type="ECO:0000256" key="6">
    <source>
        <dbReference type="ARBA" id="ARBA00012518"/>
    </source>
</evidence>
<evidence type="ECO:0000256" key="14">
    <source>
        <dbReference type="ARBA" id="ARBA00022984"/>
    </source>
</evidence>
<evidence type="ECO:0000256" key="3">
    <source>
        <dbReference type="ARBA" id="ARBA00004496"/>
    </source>
</evidence>
<keyword evidence="10 20" id="KW-0285">Flavoprotein</keyword>
<evidence type="ECO:0000256" key="10">
    <source>
        <dbReference type="ARBA" id="ARBA00022630"/>
    </source>
</evidence>
<dbReference type="PROSITE" id="PS51387">
    <property type="entry name" value="FAD_PCMH"/>
    <property type="match status" value="1"/>
</dbReference>
<sequence length="352" mass="38015">MPDTPGFAPESTPPPAPRLIRAADLAALNTFGVSARAQYLAVVDAAGQLPGLLNDPVLARLPRLVLGGGSNLLFTGDFPGLVVRMAERGIQRRPLNDTGERLWVGAGENWDGFVRWSLAEGFEGLENLILIPGSVGAAPMQNIGAYGVEVADFIDAVRVWDCQQAAFRTLAPADCDFAYRDSIFKRHRDRYLITHVAFRLPYQRERVLDYAGVREALADKGIEQPSASQVADVIEALRRSKLPDPAEIGNVGSFFKNPQVSHEQANTLKARHPELPGFETGQGVKLSAAWMIEACGFKGHQQGKAAVSDRHALVLINRGGATGAELWALAQAIQAAVEARFGVILEPEPLVV</sequence>
<dbReference type="HAMAP" id="MF_00037">
    <property type="entry name" value="MurB"/>
    <property type="match status" value="1"/>
</dbReference>
<dbReference type="InterPro" id="IPR003170">
    <property type="entry name" value="MurB"/>
</dbReference>
<keyword evidence="15 20" id="KW-0560">Oxidoreductase</keyword>
<name>A0ABT1G937_9GAMM</name>
<dbReference type="Pfam" id="PF01565">
    <property type="entry name" value="FAD_binding_4"/>
    <property type="match status" value="1"/>
</dbReference>
<feature type="active site" evidence="20">
    <location>
        <position position="348"/>
    </location>
</feature>
<dbReference type="SUPFAM" id="SSF56194">
    <property type="entry name" value="Uridine diphospho-N-Acetylenolpyruvylglucosamine reductase, MurB, C-terminal domain"/>
    <property type="match status" value="1"/>
</dbReference>
<evidence type="ECO:0000313" key="22">
    <source>
        <dbReference type="EMBL" id="MCP1727841.1"/>
    </source>
</evidence>
<evidence type="ECO:0000256" key="15">
    <source>
        <dbReference type="ARBA" id="ARBA00023002"/>
    </source>
</evidence>
<keyword evidence="9 20" id="KW-0132">Cell division</keyword>
<dbReference type="Pfam" id="PF02873">
    <property type="entry name" value="MurB_C"/>
    <property type="match status" value="1"/>
</dbReference>
<evidence type="ECO:0000256" key="8">
    <source>
        <dbReference type="ARBA" id="ARBA00022490"/>
    </source>
</evidence>
<dbReference type="Gene3D" id="3.30.43.10">
    <property type="entry name" value="Uridine Diphospho-n-acetylenolpyruvylglucosamine Reductase, domain 2"/>
    <property type="match status" value="1"/>
</dbReference>
<evidence type="ECO:0000256" key="12">
    <source>
        <dbReference type="ARBA" id="ARBA00022857"/>
    </source>
</evidence>
<dbReference type="InterPro" id="IPR016167">
    <property type="entry name" value="FAD-bd_PCMH_sub1"/>
</dbReference>
<evidence type="ECO:0000256" key="11">
    <source>
        <dbReference type="ARBA" id="ARBA00022827"/>
    </source>
</evidence>
<dbReference type="Gene3D" id="3.30.465.10">
    <property type="match status" value="1"/>
</dbReference>
<dbReference type="GO" id="GO:0008762">
    <property type="term" value="F:UDP-N-acetylmuramate dehydrogenase activity"/>
    <property type="evidence" value="ECO:0007669"/>
    <property type="project" value="UniProtKB-EC"/>
</dbReference>
<evidence type="ECO:0000256" key="4">
    <source>
        <dbReference type="ARBA" id="ARBA00004752"/>
    </source>
</evidence>
<comment type="cofactor">
    <cofactor evidence="1 20">
        <name>FAD</name>
        <dbReference type="ChEBI" id="CHEBI:57692"/>
    </cofactor>
</comment>
<evidence type="ECO:0000256" key="16">
    <source>
        <dbReference type="ARBA" id="ARBA00023306"/>
    </source>
</evidence>
<dbReference type="NCBIfam" id="TIGR00179">
    <property type="entry name" value="murB"/>
    <property type="match status" value="1"/>
</dbReference>
<evidence type="ECO:0000256" key="2">
    <source>
        <dbReference type="ARBA" id="ARBA00003921"/>
    </source>
</evidence>
<dbReference type="InterPro" id="IPR006094">
    <property type="entry name" value="Oxid_FAD_bind_N"/>
</dbReference>
<evidence type="ECO:0000259" key="21">
    <source>
        <dbReference type="PROSITE" id="PS51387"/>
    </source>
</evidence>
<comment type="caution">
    <text evidence="22">The sequence shown here is derived from an EMBL/GenBank/DDBJ whole genome shotgun (WGS) entry which is preliminary data.</text>
</comment>
<evidence type="ECO:0000256" key="20">
    <source>
        <dbReference type="HAMAP-Rule" id="MF_00037"/>
    </source>
</evidence>
<feature type="domain" description="FAD-binding PCMH-type" evidence="21">
    <location>
        <begin position="32"/>
        <end position="203"/>
    </location>
</feature>
<evidence type="ECO:0000313" key="23">
    <source>
        <dbReference type="Proteomes" id="UP001523550"/>
    </source>
</evidence>
<feature type="active site" description="Proton donor" evidence="20">
    <location>
        <position position="253"/>
    </location>
</feature>
<dbReference type="EMBL" id="JALJYF010000002">
    <property type="protein sequence ID" value="MCP1727841.1"/>
    <property type="molecule type" value="Genomic_DNA"/>
</dbReference>
<gene>
    <name evidence="20" type="primary">murB</name>
    <name evidence="22" type="ORF">J2T60_001841</name>
</gene>
<dbReference type="Gene3D" id="3.90.78.10">
    <property type="entry name" value="UDP-N-acetylenolpyruvoylglucosamine reductase, C-terminal domain"/>
    <property type="match status" value="1"/>
</dbReference>
<keyword evidence="12 20" id="KW-0521">NADP</keyword>
<dbReference type="InterPro" id="IPR036635">
    <property type="entry name" value="MurB_C_sf"/>
</dbReference>
<comment type="pathway">
    <text evidence="4 20">Cell wall biogenesis; peptidoglycan biosynthesis.</text>
</comment>
<dbReference type="NCBIfam" id="NF000755">
    <property type="entry name" value="PRK00046.1"/>
    <property type="match status" value="1"/>
</dbReference>
<dbReference type="InterPro" id="IPR016166">
    <property type="entry name" value="FAD-bd_PCMH"/>
</dbReference>
<feature type="active site" evidence="20">
    <location>
        <position position="180"/>
    </location>
</feature>
<dbReference type="SUPFAM" id="SSF56176">
    <property type="entry name" value="FAD-binding/transporter-associated domain-like"/>
    <property type="match status" value="1"/>
</dbReference>
<evidence type="ECO:0000256" key="19">
    <source>
        <dbReference type="ARBA" id="ARBA00048914"/>
    </source>
</evidence>
<evidence type="ECO:0000256" key="13">
    <source>
        <dbReference type="ARBA" id="ARBA00022960"/>
    </source>
</evidence>
<proteinExistence type="inferred from homology"/>
<accession>A0ABT1G937</accession>
<comment type="function">
    <text evidence="2 20">Cell wall formation.</text>
</comment>
<keyword evidence="23" id="KW-1185">Reference proteome</keyword>
<keyword evidence="13 20" id="KW-0133">Cell shape</keyword>
<evidence type="ECO:0000256" key="18">
    <source>
        <dbReference type="ARBA" id="ARBA00031026"/>
    </source>
</evidence>
<dbReference type="RefSeq" id="WP_253448731.1">
    <property type="nucleotide sequence ID" value="NZ_JALJYF010000002.1"/>
</dbReference>
<comment type="catalytic activity">
    <reaction evidence="19 20">
        <text>UDP-N-acetyl-alpha-D-muramate + NADP(+) = UDP-N-acetyl-3-O-(1-carboxyvinyl)-alpha-D-glucosamine + NADPH + H(+)</text>
        <dbReference type="Rhea" id="RHEA:12248"/>
        <dbReference type="ChEBI" id="CHEBI:15378"/>
        <dbReference type="ChEBI" id="CHEBI:57783"/>
        <dbReference type="ChEBI" id="CHEBI:58349"/>
        <dbReference type="ChEBI" id="CHEBI:68483"/>
        <dbReference type="ChEBI" id="CHEBI:70757"/>
        <dbReference type="EC" id="1.3.1.98"/>
    </reaction>
</comment>
<keyword evidence="14 20" id="KW-0573">Peptidoglycan synthesis</keyword>
<evidence type="ECO:0000256" key="17">
    <source>
        <dbReference type="ARBA" id="ARBA00023316"/>
    </source>
</evidence>
<organism evidence="22 23">
    <name type="scientific">Natronospira proteinivora</name>
    <dbReference type="NCBI Taxonomy" id="1807133"/>
    <lineage>
        <taxon>Bacteria</taxon>
        <taxon>Pseudomonadati</taxon>
        <taxon>Pseudomonadota</taxon>
        <taxon>Gammaproteobacteria</taxon>
        <taxon>Natronospirales</taxon>
        <taxon>Natronospiraceae</taxon>
        <taxon>Natronospira</taxon>
    </lineage>
</organism>
<evidence type="ECO:0000256" key="7">
    <source>
        <dbReference type="ARBA" id="ARBA00015188"/>
    </source>
</evidence>
<evidence type="ECO:0000256" key="5">
    <source>
        <dbReference type="ARBA" id="ARBA00010485"/>
    </source>
</evidence>
<evidence type="ECO:0000256" key="1">
    <source>
        <dbReference type="ARBA" id="ARBA00001974"/>
    </source>
</evidence>
<comment type="similarity">
    <text evidence="5 20">Belongs to the MurB family.</text>
</comment>
<protein>
    <recommendedName>
        <fullName evidence="7 20">UDP-N-acetylenolpyruvoylglucosamine reductase</fullName>
        <ecNumber evidence="6 20">1.3.1.98</ecNumber>
    </recommendedName>
    <alternativeName>
        <fullName evidence="18 20">UDP-N-acetylmuramate dehydrogenase</fullName>
    </alternativeName>
</protein>
<dbReference type="Proteomes" id="UP001523550">
    <property type="component" value="Unassembled WGS sequence"/>
</dbReference>
<evidence type="ECO:0000256" key="9">
    <source>
        <dbReference type="ARBA" id="ARBA00022618"/>
    </source>
</evidence>
<dbReference type="EC" id="1.3.1.98" evidence="6 20"/>